<evidence type="ECO:0000313" key="2">
    <source>
        <dbReference type="Proteomes" id="UP000828390"/>
    </source>
</evidence>
<evidence type="ECO:0000313" key="1">
    <source>
        <dbReference type="EMBL" id="KAH3865232.1"/>
    </source>
</evidence>
<organism evidence="1 2">
    <name type="scientific">Dreissena polymorpha</name>
    <name type="common">Zebra mussel</name>
    <name type="synonym">Mytilus polymorpha</name>
    <dbReference type="NCBI Taxonomy" id="45954"/>
    <lineage>
        <taxon>Eukaryota</taxon>
        <taxon>Metazoa</taxon>
        <taxon>Spiralia</taxon>
        <taxon>Lophotrochozoa</taxon>
        <taxon>Mollusca</taxon>
        <taxon>Bivalvia</taxon>
        <taxon>Autobranchia</taxon>
        <taxon>Heteroconchia</taxon>
        <taxon>Euheterodonta</taxon>
        <taxon>Imparidentia</taxon>
        <taxon>Neoheterodontei</taxon>
        <taxon>Myida</taxon>
        <taxon>Dreissenoidea</taxon>
        <taxon>Dreissenidae</taxon>
        <taxon>Dreissena</taxon>
    </lineage>
</organism>
<keyword evidence="2" id="KW-1185">Reference proteome</keyword>
<dbReference type="AlphaFoldDB" id="A0A9D4RG04"/>
<name>A0A9D4RG04_DREPO</name>
<reference evidence="1" key="2">
    <citation type="submission" date="2020-11" db="EMBL/GenBank/DDBJ databases">
        <authorList>
            <person name="McCartney M.A."/>
            <person name="Auch B."/>
            <person name="Kono T."/>
            <person name="Mallez S."/>
            <person name="Becker A."/>
            <person name="Gohl D.M."/>
            <person name="Silverstein K.A.T."/>
            <person name="Koren S."/>
            <person name="Bechman K.B."/>
            <person name="Herman A."/>
            <person name="Abrahante J.E."/>
            <person name="Garbe J."/>
        </authorList>
    </citation>
    <scope>NUCLEOTIDE SEQUENCE</scope>
    <source>
        <strain evidence="1">Duluth1</strain>
        <tissue evidence="1">Whole animal</tissue>
    </source>
</reference>
<comment type="caution">
    <text evidence="1">The sequence shown here is derived from an EMBL/GenBank/DDBJ whole genome shotgun (WGS) entry which is preliminary data.</text>
</comment>
<sequence length="91" mass="10395">MSTDMINEKGYLDKAVCPAGRPCTFQMGCKAEIRPLIGRWPESPSEDQNTAWENVKAVMSDKDFVEREVFFQRISRGFTSRVFVSRAENIS</sequence>
<gene>
    <name evidence="1" type="ORF">DPMN_028271</name>
</gene>
<accession>A0A9D4RG04</accession>
<protein>
    <submittedName>
        <fullName evidence="1">Uncharacterized protein</fullName>
    </submittedName>
</protein>
<proteinExistence type="predicted"/>
<dbReference type="Proteomes" id="UP000828390">
    <property type="component" value="Unassembled WGS sequence"/>
</dbReference>
<reference evidence="1" key="1">
    <citation type="journal article" date="2019" name="bioRxiv">
        <title>The Genome of the Zebra Mussel, Dreissena polymorpha: A Resource for Invasive Species Research.</title>
        <authorList>
            <person name="McCartney M.A."/>
            <person name="Auch B."/>
            <person name="Kono T."/>
            <person name="Mallez S."/>
            <person name="Zhang Y."/>
            <person name="Obille A."/>
            <person name="Becker A."/>
            <person name="Abrahante J.E."/>
            <person name="Garbe J."/>
            <person name="Badalamenti J.P."/>
            <person name="Herman A."/>
            <person name="Mangelson H."/>
            <person name="Liachko I."/>
            <person name="Sullivan S."/>
            <person name="Sone E.D."/>
            <person name="Koren S."/>
            <person name="Silverstein K.A.T."/>
            <person name="Beckman K.B."/>
            <person name="Gohl D.M."/>
        </authorList>
    </citation>
    <scope>NUCLEOTIDE SEQUENCE</scope>
    <source>
        <strain evidence="1">Duluth1</strain>
        <tissue evidence="1">Whole animal</tissue>
    </source>
</reference>
<dbReference type="EMBL" id="JAIWYP010000002">
    <property type="protein sequence ID" value="KAH3865232.1"/>
    <property type="molecule type" value="Genomic_DNA"/>
</dbReference>